<name>A0A174JIJ8_9FIRM</name>
<dbReference type="InterPro" id="IPR030678">
    <property type="entry name" value="Peptide/Ni-bd"/>
</dbReference>
<protein>
    <submittedName>
        <fullName evidence="2">Dipeptide-binding protein</fullName>
    </submittedName>
</protein>
<dbReference type="Gene3D" id="3.90.76.10">
    <property type="entry name" value="Dipeptide-binding Protein, Domain 1"/>
    <property type="match status" value="1"/>
</dbReference>
<dbReference type="RefSeq" id="WP_055260540.1">
    <property type="nucleotide sequence ID" value="NZ_CYZK01000002.1"/>
</dbReference>
<dbReference type="Gene3D" id="3.10.105.10">
    <property type="entry name" value="Dipeptide-binding Protein, Domain 3"/>
    <property type="match status" value="1"/>
</dbReference>
<evidence type="ECO:0000313" key="3">
    <source>
        <dbReference type="Proteomes" id="UP000095362"/>
    </source>
</evidence>
<dbReference type="Proteomes" id="UP000095362">
    <property type="component" value="Unassembled WGS sequence"/>
</dbReference>
<dbReference type="STRING" id="410072.ERS852525_00283"/>
<accession>A0A174JIJ8</accession>
<dbReference type="PROSITE" id="PS51257">
    <property type="entry name" value="PROKAR_LIPOPROTEIN"/>
    <property type="match status" value="1"/>
</dbReference>
<sequence>MKRRALALLCAGILAVGMLAGCGGSSDKKDSSAKTEDTKKEAKSDGTFTFALNYMPNSLQPSAQSSDDLVSAIRPIYEPLFAETKDGLEYYLADKLDISEDGLTYTLHINDKATWSDGEPVTVKDIKFTIDYGVLVYGGPTSFTKVNGGEVQINEIDDKTMEFVLPSVYDNYVRTLSQFYPMPAHAFDNDPSKINDSTYFKTPGMATSGAYVVSEINEDSFVYTARDDYYRGTPSVKKVVIKTIGSGSTKQIEFENGGIDYMRVTSAEDLKKYKEESDKYNMYSISEARLNYLQLNPHGPVMSTLSQDARKAIFLALDKDAIVDFAWGSNELAEPANSLITPDQSIYNKDCKGYNFNLEEAKKLAKSSGLEGKELTYIYNSDRANMEAVATVVQQQLAEIGVTVNIESCDTSTFFPRFFASKDKELATTWDLGTNGWDSQRGSNCGQAISYFTNRLCDCGYSDEVSGLAQKAIGTADAKEKQELWNTIQDKALEECWEYPLTYTNFVMVSQKNVTGLDGSSVVPEFIDYLSIHVD</sequence>
<evidence type="ECO:0000259" key="1">
    <source>
        <dbReference type="Pfam" id="PF00496"/>
    </source>
</evidence>
<dbReference type="PaxDb" id="410072-ERS852525_00283"/>
<dbReference type="CDD" id="cd00995">
    <property type="entry name" value="PBP2_NikA_DppA_OppA_like"/>
    <property type="match status" value="1"/>
</dbReference>
<dbReference type="Gene3D" id="3.40.190.10">
    <property type="entry name" value="Periplasmic binding protein-like II"/>
    <property type="match status" value="1"/>
</dbReference>
<gene>
    <name evidence="2" type="primary">dppA_2</name>
    <name evidence="2" type="ORF">ERS852481_00483</name>
</gene>
<dbReference type="InterPro" id="IPR000914">
    <property type="entry name" value="SBP_5_dom"/>
</dbReference>
<dbReference type="SUPFAM" id="SSF53850">
    <property type="entry name" value="Periplasmic binding protein-like II"/>
    <property type="match status" value="1"/>
</dbReference>
<dbReference type="GO" id="GO:0043190">
    <property type="term" value="C:ATP-binding cassette (ABC) transporter complex"/>
    <property type="evidence" value="ECO:0007669"/>
    <property type="project" value="InterPro"/>
</dbReference>
<dbReference type="GO" id="GO:1904680">
    <property type="term" value="F:peptide transmembrane transporter activity"/>
    <property type="evidence" value="ECO:0007669"/>
    <property type="project" value="TreeGrafter"/>
</dbReference>
<evidence type="ECO:0000313" key="2">
    <source>
        <dbReference type="EMBL" id="CUN59908.1"/>
    </source>
</evidence>
<dbReference type="InterPro" id="IPR039424">
    <property type="entry name" value="SBP_5"/>
</dbReference>
<organism evidence="2 3">
    <name type="scientific">Coprococcus comes</name>
    <dbReference type="NCBI Taxonomy" id="410072"/>
    <lineage>
        <taxon>Bacteria</taxon>
        <taxon>Bacillati</taxon>
        <taxon>Bacillota</taxon>
        <taxon>Clostridia</taxon>
        <taxon>Lachnospirales</taxon>
        <taxon>Lachnospiraceae</taxon>
        <taxon>Coprococcus</taxon>
    </lineage>
</organism>
<dbReference type="PANTHER" id="PTHR30290:SF59">
    <property type="entry name" value="OLIGOPEPTIDE ABC TRANSPORTER,SUBSTRATE-BINDING PROTEIN"/>
    <property type="match status" value="1"/>
</dbReference>
<dbReference type="GO" id="GO:0015833">
    <property type="term" value="P:peptide transport"/>
    <property type="evidence" value="ECO:0007669"/>
    <property type="project" value="TreeGrafter"/>
</dbReference>
<dbReference type="EMBL" id="CYZK01000002">
    <property type="protein sequence ID" value="CUN59908.1"/>
    <property type="molecule type" value="Genomic_DNA"/>
</dbReference>
<dbReference type="PANTHER" id="PTHR30290">
    <property type="entry name" value="PERIPLASMIC BINDING COMPONENT OF ABC TRANSPORTER"/>
    <property type="match status" value="1"/>
</dbReference>
<dbReference type="GO" id="GO:0042597">
    <property type="term" value="C:periplasmic space"/>
    <property type="evidence" value="ECO:0007669"/>
    <property type="project" value="UniProtKB-ARBA"/>
</dbReference>
<feature type="domain" description="Solute-binding protein family 5" evidence="1">
    <location>
        <begin position="91"/>
        <end position="440"/>
    </location>
</feature>
<dbReference type="Pfam" id="PF00496">
    <property type="entry name" value="SBP_bac_5"/>
    <property type="match status" value="1"/>
</dbReference>
<dbReference type="AlphaFoldDB" id="A0A174JIJ8"/>
<reference evidence="2 3" key="1">
    <citation type="submission" date="2015-09" db="EMBL/GenBank/DDBJ databases">
        <authorList>
            <consortium name="Pathogen Informatics"/>
        </authorList>
    </citation>
    <scope>NUCLEOTIDE SEQUENCE [LARGE SCALE GENOMIC DNA]</scope>
    <source>
        <strain evidence="2 3">2789STDY5834866</strain>
    </source>
</reference>
<dbReference type="OrthoDB" id="9801912at2"/>
<proteinExistence type="predicted"/>
<dbReference type="PIRSF" id="PIRSF002741">
    <property type="entry name" value="MppA"/>
    <property type="match status" value="1"/>
</dbReference>